<dbReference type="OrthoDB" id="7843333at2"/>
<dbReference type="Proteomes" id="UP000191905">
    <property type="component" value="Unassembled WGS sequence"/>
</dbReference>
<organism evidence="1 2">
    <name type="scientific">Manganibacter manganicus</name>
    <dbReference type="NCBI Taxonomy" id="1873176"/>
    <lineage>
        <taxon>Bacteria</taxon>
        <taxon>Pseudomonadati</taxon>
        <taxon>Pseudomonadota</taxon>
        <taxon>Alphaproteobacteria</taxon>
        <taxon>Hyphomicrobiales</taxon>
        <taxon>Phyllobacteriaceae</taxon>
        <taxon>Manganibacter</taxon>
    </lineage>
</organism>
<evidence type="ECO:0008006" key="3">
    <source>
        <dbReference type="Google" id="ProtNLM"/>
    </source>
</evidence>
<dbReference type="Pfam" id="PF05119">
    <property type="entry name" value="Terminase_4"/>
    <property type="match status" value="1"/>
</dbReference>
<protein>
    <recommendedName>
        <fullName evidence="3">Terminase</fullName>
    </recommendedName>
</protein>
<dbReference type="EMBL" id="MDET01000023">
    <property type="protein sequence ID" value="OQM74708.1"/>
    <property type="molecule type" value="Genomic_DNA"/>
</dbReference>
<comment type="caution">
    <text evidence="1">The sequence shown here is derived from an EMBL/GenBank/DDBJ whole genome shotgun (WGS) entry which is preliminary data.</text>
</comment>
<gene>
    <name evidence="1" type="ORF">BFN67_03465</name>
</gene>
<keyword evidence="2" id="KW-1185">Reference proteome</keyword>
<evidence type="ECO:0000313" key="1">
    <source>
        <dbReference type="EMBL" id="OQM74708.1"/>
    </source>
</evidence>
<dbReference type="InterPro" id="IPR006448">
    <property type="entry name" value="Phage_term_ssu_P27"/>
</dbReference>
<reference evidence="1 2" key="1">
    <citation type="journal article" date="2016" name="Int. J. Syst. Evol. Microbiol.">
        <title>Pseudaminobacter manganicus sp. nov., isolated from sludge of a manganese mine.</title>
        <authorList>
            <person name="Li J."/>
            <person name="Huang J."/>
            <person name="Liao S."/>
            <person name="Wang G."/>
        </authorList>
    </citation>
    <scope>NUCLEOTIDE SEQUENCE [LARGE SCALE GENOMIC DNA]</scope>
    <source>
        <strain evidence="1 2">JH-7</strain>
    </source>
</reference>
<dbReference type="NCBIfam" id="TIGR01558">
    <property type="entry name" value="sm_term_P27"/>
    <property type="match status" value="1"/>
</dbReference>
<evidence type="ECO:0000313" key="2">
    <source>
        <dbReference type="Proteomes" id="UP000191905"/>
    </source>
</evidence>
<dbReference type="STRING" id="1873176.BFN67_03465"/>
<dbReference type="RefSeq" id="WP_080920247.1">
    <property type="nucleotide sequence ID" value="NZ_MDET01000023.1"/>
</dbReference>
<dbReference type="AlphaFoldDB" id="A0A1V8RNE4"/>
<name>A0A1V8RNE4_9HYPH</name>
<accession>A0A1V8RNE4</accession>
<proteinExistence type="predicted"/>
<sequence>MTRGVKPSTIVAGSSPVQKVPAAPAYLSKEAKAEWRKVAPILVKERKVLTEADLPTLATYCAHVGMVQQAERAINRLGLIMEDGKRNPAYGVLKESSLLLVRCASVLGLTPSDRSRASVMEAADNDDDNPLSVV</sequence>